<dbReference type="PANTHER" id="PTHR22888:SF9">
    <property type="entry name" value="CYTOCHROME C OXIDASE SUBUNIT 2"/>
    <property type="match status" value="1"/>
</dbReference>
<dbReference type="InterPro" id="IPR036257">
    <property type="entry name" value="Cyt_c_oxidase_su2_TM_sf"/>
</dbReference>
<accession>A0A3G2WI48</accession>
<dbReference type="InterPro" id="IPR011759">
    <property type="entry name" value="Cyt_c_oxidase_su2_TM_dom"/>
</dbReference>
<keyword evidence="8 16" id="KW-0999">Mitochondrion inner membrane</keyword>
<keyword evidence="12 17" id="KW-1133">Transmembrane helix</keyword>
<evidence type="ECO:0000256" key="1">
    <source>
        <dbReference type="ARBA" id="ARBA00004448"/>
    </source>
</evidence>
<dbReference type="InterPro" id="IPR045187">
    <property type="entry name" value="CcO_II"/>
</dbReference>
<dbReference type="Pfam" id="PF02790">
    <property type="entry name" value="COX2_TM"/>
    <property type="match status" value="1"/>
</dbReference>
<dbReference type="GO" id="GO:0016491">
    <property type="term" value="F:oxidoreductase activity"/>
    <property type="evidence" value="ECO:0007669"/>
    <property type="project" value="InterPro"/>
</dbReference>
<evidence type="ECO:0000256" key="14">
    <source>
        <dbReference type="ARBA" id="ARBA00023136"/>
    </source>
</evidence>
<dbReference type="PROSITE" id="PS50999">
    <property type="entry name" value="COX2_TM"/>
    <property type="match status" value="1"/>
</dbReference>
<dbReference type="InterPro" id="IPR001505">
    <property type="entry name" value="Copper_CuA"/>
</dbReference>
<dbReference type="InterPro" id="IPR034210">
    <property type="entry name" value="CcO_II_C"/>
</dbReference>
<evidence type="ECO:0000256" key="2">
    <source>
        <dbReference type="ARBA" id="ARBA00007866"/>
    </source>
</evidence>
<dbReference type="RefSeq" id="YP_009545846.1">
    <property type="nucleotide sequence ID" value="NC_040148.1"/>
</dbReference>
<comment type="function">
    <text evidence="16">Component of the cytochrome c oxidase, the last enzyme in the mitochondrial electron transport chain which drives oxidative phosphorylation. The respiratory chain contains 3 multisubunit complexes succinate dehydrogenase (complex II, CII), ubiquinol-cytochrome c oxidoreductase (cytochrome b-c1 complex, complex III, CIII) and cytochrome c oxidase (complex IV, CIV), that cooperate to transfer electrons derived from NADH and succinate to molecular oxygen, creating an electrochemical gradient over the inner membrane that drives transmembrane transport and the ATP synthase. Cytochrome c oxidase is the component of the respiratory chain that catalyzes the reduction of oxygen to water. Electrons originating from reduced cytochrome c in the intermembrane space (IMS) are transferred via the dinuclear copper A center (CU(A)) of subunit 2 and heme A of subunit 1 to the active site in subunit 1, a binuclear center (BNC) formed by heme A3 and copper B (CU(B)). The BNC reduces molecular oxygen to 2 water molecules using 4 electrons from cytochrome c in the IMS and 4 protons from the mitochondrial matrix.</text>
</comment>
<name>A0A3G2WI48_9ECHI</name>
<protein>
    <recommendedName>
        <fullName evidence="3 16">Cytochrome c oxidase subunit 2</fullName>
    </recommendedName>
</protein>
<dbReference type="GO" id="GO:0042773">
    <property type="term" value="P:ATP synthesis coupled electron transport"/>
    <property type="evidence" value="ECO:0007669"/>
    <property type="project" value="TreeGrafter"/>
</dbReference>
<keyword evidence="6 16" id="KW-0812">Transmembrane</keyword>
<feature type="domain" description="Cytochrome oxidase subunit II copper A binding" evidence="18">
    <location>
        <begin position="92"/>
        <end position="226"/>
    </location>
</feature>
<keyword evidence="4 16" id="KW-0813">Transport</keyword>
<feature type="transmembrane region" description="Helical" evidence="17">
    <location>
        <begin position="26"/>
        <end position="51"/>
    </location>
</feature>
<evidence type="ECO:0000256" key="9">
    <source>
        <dbReference type="ARBA" id="ARBA00022842"/>
    </source>
</evidence>
<dbReference type="AlphaFoldDB" id="A0A3G2WI48"/>
<keyword evidence="11 16" id="KW-0249">Electron transport</keyword>
<keyword evidence="16 20" id="KW-0496">Mitochondrion</keyword>
<evidence type="ECO:0000256" key="17">
    <source>
        <dbReference type="SAM" id="Phobius"/>
    </source>
</evidence>
<evidence type="ECO:0000256" key="6">
    <source>
        <dbReference type="ARBA" id="ARBA00022692"/>
    </source>
</evidence>
<evidence type="ECO:0000256" key="8">
    <source>
        <dbReference type="ARBA" id="ARBA00022792"/>
    </source>
</evidence>
<evidence type="ECO:0000256" key="11">
    <source>
        <dbReference type="ARBA" id="ARBA00022982"/>
    </source>
</evidence>
<evidence type="ECO:0000256" key="12">
    <source>
        <dbReference type="ARBA" id="ARBA00022989"/>
    </source>
</evidence>
<dbReference type="InterPro" id="IPR014222">
    <property type="entry name" value="Cyt_c_oxidase_su2"/>
</dbReference>
<keyword evidence="13 16" id="KW-0186">Copper</keyword>
<proteinExistence type="inferred from homology"/>
<dbReference type="PROSITE" id="PS00078">
    <property type="entry name" value="COX2"/>
    <property type="match status" value="1"/>
</dbReference>
<dbReference type="InterPro" id="IPR008972">
    <property type="entry name" value="Cupredoxin"/>
</dbReference>
<keyword evidence="7 16" id="KW-0479">Metal-binding</keyword>
<dbReference type="GO" id="GO:0005743">
    <property type="term" value="C:mitochondrial inner membrane"/>
    <property type="evidence" value="ECO:0007669"/>
    <property type="project" value="UniProtKB-SubCell"/>
</dbReference>
<dbReference type="PANTHER" id="PTHR22888">
    <property type="entry name" value="CYTOCHROME C OXIDASE, SUBUNIT II"/>
    <property type="match status" value="1"/>
</dbReference>
<gene>
    <name evidence="20" type="primary">cox2</name>
</gene>
<organism evidence="20">
    <name type="scientific">Ophioceres incipiens</name>
    <dbReference type="NCBI Taxonomy" id="1815129"/>
    <lineage>
        <taxon>Eukaryota</taxon>
        <taxon>Metazoa</taxon>
        <taxon>Echinodermata</taxon>
        <taxon>Eleutherozoa</taxon>
        <taxon>Asterozoa</taxon>
        <taxon>Ophiuroidea</taxon>
        <taxon>Myophiuroidea</taxon>
        <taxon>Metophiurida</taxon>
        <taxon>Ophintegrida</taxon>
        <taxon>Amphilepidida</taxon>
        <taxon>Ophiurina</taxon>
        <taxon>Ophiolepidina</taxon>
        <taxon>Ophiolepididae</taxon>
        <taxon>Ophioceres</taxon>
    </lineage>
</organism>
<dbReference type="SUPFAM" id="SSF49503">
    <property type="entry name" value="Cupredoxins"/>
    <property type="match status" value="1"/>
</dbReference>
<evidence type="ECO:0000256" key="15">
    <source>
        <dbReference type="ARBA" id="ARBA00049512"/>
    </source>
</evidence>
<comment type="cofactor">
    <cofactor evidence="16">
        <name>Cu cation</name>
        <dbReference type="ChEBI" id="CHEBI:23378"/>
    </cofactor>
    <text evidence="16">Binds a copper A center.</text>
</comment>
<evidence type="ECO:0000259" key="19">
    <source>
        <dbReference type="PROSITE" id="PS50999"/>
    </source>
</evidence>
<dbReference type="Pfam" id="PF00116">
    <property type="entry name" value="COX2"/>
    <property type="match status" value="1"/>
</dbReference>
<feature type="transmembrane region" description="Helical" evidence="17">
    <location>
        <begin position="63"/>
        <end position="87"/>
    </location>
</feature>
<comment type="subcellular location">
    <subcellularLocation>
        <location evidence="1 16">Mitochondrion inner membrane</location>
        <topology evidence="1 16">Multi-pass membrane protein</topology>
    </subcellularLocation>
</comment>
<dbReference type="InterPro" id="IPR002429">
    <property type="entry name" value="CcO_II-like_C"/>
</dbReference>
<evidence type="ECO:0000256" key="4">
    <source>
        <dbReference type="ARBA" id="ARBA00022448"/>
    </source>
</evidence>
<comment type="similarity">
    <text evidence="2 16">Belongs to the cytochrome c oxidase subunit 2 family.</text>
</comment>
<evidence type="ECO:0000256" key="13">
    <source>
        <dbReference type="ARBA" id="ARBA00023008"/>
    </source>
</evidence>
<comment type="catalytic activity">
    <reaction evidence="15">
        <text>4 Fe(II)-[cytochrome c] + O2 + 8 H(+)(in) = 4 Fe(III)-[cytochrome c] + 2 H2O + 4 H(+)(out)</text>
        <dbReference type="Rhea" id="RHEA:11436"/>
        <dbReference type="Rhea" id="RHEA-COMP:10350"/>
        <dbReference type="Rhea" id="RHEA-COMP:14399"/>
        <dbReference type="ChEBI" id="CHEBI:15377"/>
        <dbReference type="ChEBI" id="CHEBI:15378"/>
        <dbReference type="ChEBI" id="CHEBI:15379"/>
        <dbReference type="ChEBI" id="CHEBI:29033"/>
        <dbReference type="ChEBI" id="CHEBI:29034"/>
        <dbReference type="EC" id="7.1.1.9"/>
    </reaction>
    <physiologicalReaction direction="left-to-right" evidence="15">
        <dbReference type="Rhea" id="RHEA:11437"/>
    </physiologicalReaction>
</comment>
<dbReference type="SUPFAM" id="SSF81464">
    <property type="entry name" value="Cytochrome c oxidase subunit II-like, transmembrane region"/>
    <property type="match status" value="1"/>
</dbReference>
<dbReference type="FunFam" id="2.60.40.420:FF:000001">
    <property type="entry name" value="Cytochrome c oxidase subunit 2"/>
    <property type="match status" value="1"/>
</dbReference>
<keyword evidence="10" id="KW-1278">Translocase</keyword>
<dbReference type="GO" id="GO:0005507">
    <property type="term" value="F:copper ion binding"/>
    <property type="evidence" value="ECO:0007669"/>
    <property type="project" value="InterPro"/>
</dbReference>
<dbReference type="GO" id="GO:0004129">
    <property type="term" value="F:cytochrome-c oxidase activity"/>
    <property type="evidence" value="ECO:0007669"/>
    <property type="project" value="UniProtKB-EC"/>
</dbReference>
<evidence type="ECO:0000259" key="18">
    <source>
        <dbReference type="PROSITE" id="PS50857"/>
    </source>
</evidence>
<evidence type="ECO:0000256" key="7">
    <source>
        <dbReference type="ARBA" id="ARBA00022723"/>
    </source>
</evidence>
<dbReference type="EMBL" id="MH671880">
    <property type="protein sequence ID" value="AYO99638.1"/>
    <property type="molecule type" value="Genomic_DNA"/>
</dbReference>
<keyword evidence="14 16" id="KW-0472">Membrane</keyword>
<dbReference type="PROSITE" id="PS50857">
    <property type="entry name" value="COX2_CUA"/>
    <property type="match status" value="1"/>
</dbReference>
<dbReference type="CDD" id="cd13912">
    <property type="entry name" value="CcO_II_C"/>
    <property type="match status" value="1"/>
</dbReference>
<geneLocation type="mitochondrion" evidence="20"/>
<dbReference type="Gene3D" id="1.10.287.90">
    <property type="match status" value="1"/>
</dbReference>
<evidence type="ECO:0000256" key="3">
    <source>
        <dbReference type="ARBA" id="ARBA00015946"/>
    </source>
</evidence>
<evidence type="ECO:0000256" key="10">
    <source>
        <dbReference type="ARBA" id="ARBA00022967"/>
    </source>
</evidence>
<keyword evidence="5 16" id="KW-0679">Respiratory chain</keyword>
<evidence type="ECO:0000256" key="16">
    <source>
        <dbReference type="RuleBase" id="RU000457"/>
    </source>
</evidence>
<dbReference type="PRINTS" id="PR01166">
    <property type="entry name" value="CYCOXIDASEII"/>
</dbReference>
<evidence type="ECO:0000313" key="20">
    <source>
        <dbReference type="EMBL" id="AYO99638.1"/>
    </source>
</evidence>
<dbReference type="Gene3D" id="2.60.40.420">
    <property type="entry name" value="Cupredoxins - blue copper proteins"/>
    <property type="match status" value="1"/>
</dbReference>
<evidence type="ECO:0000256" key="5">
    <source>
        <dbReference type="ARBA" id="ARBA00022660"/>
    </source>
</evidence>
<dbReference type="GeneID" id="38575229"/>
<reference evidence="20" key="1">
    <citation type="journal article" date="2018" name="Mol. Phylogenet. Evol.">
        <title>Conservation of mitochondrial genome arrangements in brittle stars (Echinodermata, Ophiuroidea).</title>
        <authorList>
            <person name="Galaska M.P."/>
            <person name="Li Y."/>
            <person name="Kocot K.M."/>
            <person name="Mahon A.R."/>
            <person name="Halanych K.M."/>
        </authorList>
    </citation>
    <scope>NUCLEOTIDE SEQUENCE</scope>
    <source>
        <strain evidence="20">Op95.12C</strain>
    </source>
</reference>
<keyword evidence="9" id="KW-0460">Magnesium</keyword>
<feature type="domain" description="Cytochrome oxidase subunit II transmembrane region profile" evidence="19">
    <location>
        <begin position="1"/>
        <end position="91"/>
    </location>
</feature>
<dbReference type="NCBIfam" id="TIGR02866">
    <property type="entry name" value="CoxB"/>
    <property type="match status" value="1"/>
</dbReference>
<sequence length="227" mass="26324">MSTPLQIEFQDAASYIMGEFHQFHDYAMIFIVFIIVLIVYTIQLLLLQAPIFWKFTEKQQIELWWTISPSFILILLAIPSINLLYYMDEGTNPNVTVKTIGHQWYWTYEFWDNNRIEIDSYMIHLEDIAQSGLPRLLEVDNRLVLPLDTDIRIITTSTDVIHAWCVPTLGLKMDAVPGRLNQMFVNISRPGIFYGQCSEICGTNHSFMPIVVEAVPIKNFHTWCSAS</sequence>